<organism evidence="2 3">
    <name type="scientific">Muricoccus roseus</name>
    <dbReference type="NCBI Taxonomy" id="198092"/>
    <lineage>
        <taxon>Bacteria</taxon>
        <taxon>Pseudomonadati</taxon>
        <taxon>Pseudomonadota</taxon>
        <taxon>Alphaproteobacteria</taxon>
        <taxon>Acetobacterales</taxon>
        <taxon>Roseomonadaceae</taxon>
        <taxon>Muricoccus</taxon>
    </lineage>
</organism>
<dbReference type="OrthoDB" id="7282367at2"/>
<sequence>MPGEVPEETVLPVVEETLRLDKRVVETGRVRVSLSTEVEEEVLRETLRRRHAEVERHPVGREVSEMPRVRQEGNLLIIPVVEEVLVVEKRLVLKEEIHLRLTDEDVAVEQPATRRVQHAVVERVPPASDPADR</sequence>
<dbReference type="Pfam" id="PF09557">
    <property type="entry name" value="DUF2382"/>
    <property type="match status" value="1"/>
</dbReference>
<evidence type="ECO:0000313" key="2">
    <source>
        <dbReference type="EMBL" id="SHI79813.1"/>
    </source>
</evidence>
<evidence type="ECO:0000313" key="3">
    <source>
        <dbReference type="Proteomes" id="UP000184387"/>
    </source>
</evidence>
<accession>A0A1M6E343</accession>
<dbReference type="Proteomes" id="UP000184387">
    <property type="component" value="Unassembled WGS sequence"/>
</dbReference>
<feature type="domain" description="DUF2382" evidence="1">
    <location>
        <begin position="11"/>
        <end position="116"/>
    </location>
</feature>
<keyword evidence="3" id="KW-1185">Reference proteome</keyword>
<name>A0A1M6E343_9PROT</name>
<dbReference type="STRING" id="198092.SAMN02745194_01086"/>
<gene>
    <name evidence="2" type="ORF">SAMN02745194_01086</name>
</gene>
<evidence type="ECO:0000259" key="1">
    <source>
        <dbReference type="Pfam" id="PF09557"/>
    </source>
</evidence>
<dbReference type="RefSeq" id="WP_073132372.1">
    <property type="nucleotide sequence ID" value="NZ_FQZF01000005.1"/>
</dbReference>
<dbReference type="AlphaFoldDB" id="A0A1M6E343"/>
<protein>
    <recommendedName>
        <fullName evidence="1">DUF2382 domain-containing protein</fullName>
    </recommendedName>
</protein>
<dbReference type="EMBL" id="FQZF01000005">
    <property type="protein sequence ID" value="SHI79813.1"/>
    <property type="molecule type" value="Genomic_DNA"/>
</dbReference>
<proteinExistence type="predicted"/>
<reference evidence="2 3" key="1">
    <citation type="submission" date="2016-11" db="EMBL/GenBank/DDBJ databases">
        <authorList>
            <person name="Jaros S."/>
            <person name="Januszkiewicz K."/>
            <person name="Wedrychowicz H."/>
        </authorList>
    </citation>
    <scope>NUCLEOTIDE SEQUENCE [LARGE SCALE GENOMIC DNA]</scope>
    <source>
        <strain evidence="2 3">DSM 14916</strain>
    </source>
</reference>
<dbReference type="InterPro" id="IPR019060">
    <property type="entry name" value="DUF2382"/>
</dbReference>